<accession>A0A2M6W0G3</accession>
<feature type="domain" description="BPG-independent PGAM N-terminal" evidence="15">
    <location>
        <begin position="82"/>
        <end position="298"/>
    </location>
</feature>
<name>A0A2M6W0G3_9BACT</name>
<protein>
    <recommendedName>
        <fullName evidence="9 10">2,3-bisphosphoglycerate-independent phosphoglycerate mutase</fullName>
        <shortName evidence="9">BPG-independent PGAM</shortName>
        <shortName evidence="9">Phosphoglyceromutase</shortName>
        <shortName evidence="9">iPGM</shortName>
        <ecNumber evidence="9 10">5.4.2.12</ecNumber>
    </recommendedName>
</protein>
<keyword evidence="7 9" id="KW-0464">Manganese</keyword>
<dbReference type="NCBIfam" id="TIGR01307">
    <property type="entry name" value="pgm_bpd_ind"/>
    <property type="match status" value="1"/>
</dbReference>
<comment type="similarity">
    <text evidence="4 9">Belongs to the BPG-independent phosphoglycerate mutase family.</text>
</comment>
<comment type="cofactor">
    <cofactor evidence="9">
        <name>Mn(2+)</name>
        <dbReference type="ChEBI" id="CHEBI:29035"/>
    </cofactor>
    <text evidence="9">Binds 2 manganese ions per subunit.</text>
</comment>
<comment type="subunit">
    <text evidence="9">Monomer.</text>
</comment>
<dbReference type="GO" id="GO:0004619">
    <property type="term" value="F:phosphoglycerate mutase activity"/>
    <property type="evidence" value="ECO:0007669"/>
    <property type="project" value="UniProtKB-UniRule"/>
</dbReference>
<feature type="binding site" evidence="9 13">
    <location>
        <position position="406"/>
    </location>
    <ligand>
        <name>Mn(2+)</name>
        <dbReference type="ChEBI" id="CHEBI:29035"/>
        <label>1</label>
    </ligand>
</feature>
<feature type="binding site" evidence="9 13">
    <location>
        <position position="12"/>
    </location>
    <ligand>
        <name>Mn(2+)</name>
        <dbReference type="ChEBI" id="CHEBI:29035"/>
        <label>2</label>
    </ligand>
</feature>
<feature type="binding site" evidence="9 12">
    <location>
        <position position="185"/>
    </location>
    <ligand>
        <name>substrate</name>
    </ligand>
</feature>
<dbReference type="UniPathway" id="UPA00109">
    <property type="reaction ID" value="UER00186"/>
</dbReference>
<evidence type="ECO:0000256" key="1">
    <source>
        <dbReference type="ARBA" id="ARBA00000370"/>
    </source>
</evidence>
<dbReference type="EMBL" id="PFBZ01000172">
    <property type="protein sequence ID" value="PIT86293.1"/>
    <property type="molecule type" value="Genomic_DNA"/>
</dbReference>
<evidence type="ECO:0000313" key="16">
    <source>
        <dbReference type="EMBL" id="PIT86293.1"/>
    </source>
</evidence>
<dbReference type="PANTHER" id="PTHR31637:SF0">
    <property type="entry name" value="2,3-BISPHOSPHOGLYCERATE-INDEPENDENT PHOSPHOGLYCERATE MUTASE"/>
    <property type="match status" value="1"/>
</dbReference>
<dbReference type="InterPro" id="IPR011258">
    <property type="entry name" value="BPG-indep_PGM_N"/>
</dbReference>
<dbReference type="PIRSF" id="PIRSF001492">
    <property type="entry name" value="IPGAM"/>
    <property type="match status" value="1"/>
</dbReference>
<evidence type="ECO:0000313" key="17">
    <source>
        <dbReference type="Proteomes" id="UP000229362"/>
    </source>
</evidence>
<evidence type="ECO:0000256" key="6">
    <source>
        <dbReference type="ARBA" id="ARBA00023152"/>
    </source>
</evidence>
<evidence type="ECO:0000256" key="9">
    <source>
        <dbReference type="HAMAP-Rule" id="MF_01038"/>
    </source>
</evidence>
<dbReference type="CDD" id="cd16010">
    <property type="entry name" value="iPGM"/>
    <property type="match status" value="1"/>
</dbReference>
<feature type="binding site" evidence="9 12">
    <location>
        <position position="335"/>
    </location>
    <ligand>
        <name>substrate</name>
    </ligand>
</feature>
<feature type="binding site" evidence="9 13">
    <location>
        <position position="462"/>
    </location>
    <ligand>
        <name>Mn(2+)</name>
        <dbReference type="ChEBI" id="CHEBI:29035"/>
        <label>1</label>
    </ligand>
</feature>
<dbReference type="Proteomes" id="UP000229362">
    <property type="component" value="Unassembled WGS sequence"/>
</dbReference>
<dbReference type="HAMAP" id="MF_01038">
    <property type="entry name" value="GpmI"/>
    <property type="match status" value="1"/>
</dbReference>
<evidence type="ECO:0000256" key="3">
    <source>
        <dbReference type="ARBA" id="ARBA00004798"/>
    </source>
</evidence>
<feature type="binding site" evidence="9 13">
    <location>
        <position position="62"/>
    </location>
    <ligand>
        <name>Mn(2+)</name>
        <dbReference type="ChEBI" id="CHEBI:29035"/>
        <label>2</label>
    </ligand>
</feature>
<dbReference type="GO" id="GO:0030145">
    <property type="term" value="F:manganese ion binding"/>
    <property type="evidence" value="ECO:0007669"/>
    <property type="project" value="UniProtKB-UniRule"/>
</dbReference>
<feature type="active site" description="Phosphoserine intermediate" evidence="9 11">
    <location>
        <position position="62"/>
    </location>
</feature>
<feature type="binding site" evidence="9 12">
    <location>
        <position position="123"/>
    </location>
    <ligand>
        <name>substrate</name>
    </ligand>
</feature>
<feature type="binding site" evidence="9 13">
    <location>
        <position position="402"/>
    </location>
    <ligand>
        <name>Mn(2+)</name>
        <dbReference type="ChEBI" id="CHEBI:29035"/>
        <label>1</label>
    </ligand>
</feature>
<dbReference type="EC" id="5.4.2.12" evidence="9 10"/>
<comment type="catalytic activity">
    <reaction evidence="1 9">
        <text>(2R)-2-phosphoglycerate = (2R)-3-phosphoglycerate</text>
        <dbReference type="Rhea" id="RHEA:15901"/>
        <dbReference type="ChEBI" id="CHEBI:58272"/>
        <dbReference type="ChEBI" id="CHEBI:58289"/>
        <dbReference type="EC" id="5.4.2.12"/>
    </reaction>
</comment>
<evidence type="ECO:0000259" key="14">
    <source>
        <dbReference type="Pfam" id="PF01676"/>
    </source>
</evidence>
<gene>
    <name evidence="9" type="primary">gpmI</name>
    <name evidence="16" type="ORF">COU33_04005</name>
</gene>
<dbReference type="GO" id="GO:0006096">
    <property type="term" value="P:glycolytic process"/>
    <property type="evidence" value="ECO:0007669"/>
    <property type="project" value="UniProtKB-UniRule"/>
</dbReference>
<feature type="binding site" evidence="9 12">
    <location>
        <position position="191"/>
    </location>
    <ligand>
        <name>substrate</name>
    </ligand>
</feature>
<feature type="binding site" evidence="9 13">
    <location>
        <position position="444"/>
    </location>
    <ligand>
        <name>Mn(2+)</name>
        <dbReference type="ChEBI" id="CHEBI:29035"/>
        <label>2</label>
    </ligand>
</feature>
<dbReference type="InterPro" id="IPR005995">
    <property type="entry name" value="Pgm_bpd_ind"/>
</dbReference>
<comment type="function">
    <text evidence="2 9">Catalyzes the interconversion of 2-phosphoglycerate and 3-phosphoglycerate.</text>
</comment>
<evidence type="ECO:0000256" key="7">
    <source>
        <dbReference type="ARBA" id="ARBA00023211"/>
    </source>
</evidence>
<proteinExistence type="inferred from homology"/>
<sequence length="525" mass="57415">MRPKPVVLAICDGWGVAPPNDGNAITLGKTPNFDQYLREYPVMTLYASGNEVGLGFGEMGNSEVGHLNIGAGRVYYQTFPRINKSITDGSFFENSAFLKAITQAKENKSALHLIGIVSAGNVHGSDEHCHRLLELAKAYKIKDVYVHVILDGRDSKLDSGIDFITRLQEKMKELKTGEIATVTGRFYALDRDNRWDRVEKAYNAMALGVAEAYAKDPLDAIRESYAREVYDEEFVPTVIGKEGKPTATIQPGDAVIFFNFRPDRARELTKAFVLPSFPKFERTYIENLAFVTMTEYEKELPVTAIAFPPEVVENCLAQVISNAGLSQFHIAETEKYAHITFFLNGTVEEPFPAEERMIIPSPKVSTYDQAPEMSAAEIAKEVVKAIEAETYDVILLNFANADMVAHTGDLQASIKGIEAIDRAFGTIVAHTLAKGGVFLMTADHGNGEEVVNLQTGEKDKEHSTNPVPFLIVGKQYHGQAGPAGDPPNGDLSLMAPVGMLADVAPTVLSILGIPQPPDMSGRALM</sequence>
<dbReference type="FunFam" id="3.40.1450.10:FF:000002">
    <property type="entry name" value="2,3-bisphosphoglycerate-independent phosphoglycerate mutase"/>
    <property type="match status" value="1"/>
</dbReference>
<evidence type="ECO:0000256" key="5">
    <source>
        <dbReference type="ARBA" id="ARBA00022723"/>
    </source>
</evidence>
<dbReference type="Gene3D" id="3.40.1450.10">
    <property type="entry name" value="BPG-independent phosphoglycerate mutase, domain B"/>
    <property type="match status" value="1"/>
</dbReference>
<evidence type="ECO:0000256" key="11">
    <source>
        <dbReference type="PIRSR" id="PIRSR001492-1"/>
    </source>
</evidence>
<organism evidence="16 17">
    <name type="scientific">Candidatus Magasanikbacteria bacterium CG10_big_fil_rev_8_21_14_0_10_43_6</name>
    <dbReference type="NCBI Taxonomy" id="1974650"/>
    <lineage>
        <taxon>Bacteria</taxon>
        <taxon>Candidatus Magasanikiibacteriota</taxon>
    </lineage>
</organism>
<feature type="binding site" evidence="9 12">
    <location>
        <begin position="261"/>
        <end position="264"/>
    </location>
    <ligand>
        <name>substrate</name>
    </ligand>
</feature>
<dbReference type="Pfam" id="PF01676">
    <property type="entry name" value="Metalloenzyme"/>
    <property type="match status" value="1"/>
</dbReference>
<dbReference type="Pfam" id="PF06415">
    <property type="entry name" value="iPGM_N"/>
    <property type="match status" value="1"/>
</dbReference>
<reference evidence="17" key="1">
    <citation type="submission" date="2017-09" db="EMBL/GenBank/DDBJ databases">
        <title>Depth-based differentiation of microbial function through sediment-hosted aquifers and enrichment of novel symbionts in the deep terrestrial subsurface.</title>
        <authorList>
            <person name="Probst A.J."/>
            <person name="Ladd B."/>
            <person name="Jarett J.K."/>
            <person name="Geller-Mcgrath D.E."/>
            <person name="Sieber C.M.K."/>
            <person name="Emerson J.B."/>
            <person name="Anantharaman K."/>
            <person name="Thomas B.C."/>
            <person name="Malmstrom R."/>
            <person name="Stieglmeier M."/>
            <person name="Klingl A."/>
            <person name="Woyke T."/>
            <person name="Ryan C.M."/>
            <person name="Banfield J.F."/>
        </authorList>
    </citation>
    <scope>NUCLEOTIDE SEQUENCE [LARGE SCALE GENOMIC DNA]</scope>
</reference>
<feature type="binding site" evidence="9 12">
    <location>
        <begin position="153"/>
        <end position="154"/>
    </location>
    <ligand>
        <name>substrate</name>
    </ligand>
</feature>
<dbReference type="GO" id="GO:0006007">
    <property type="term" value="P:glucose catabolic process"/>
    <property type="evidence" value="ECO:0007669"/>
    <property type="project" value="InterPro"/>
</dbReference>
<dbReference type="SUPFAM" id="SSF64158">
    <property type="entry name" value="2,3-Bisphosphoglycerate-independent phosphoglycerate mutase, substrate-binding domain"/>
    <property type="match status" value="1"/>
</dbReference>
<dbReference type="AlphaFoldDB" id="A0A2M6W0G3"/>
<keyword evidence="8 9" id="KW-0413">Isomerase</keyword>
<evidence type="ECO:0000256" key="10">
    <source>
        <dbReference type="NCBIfam" id="TIGR01307"/>
    </source>
</evidence>
<feature type="binding site" evidence="9 13">
    <location>
        <position position="443"/>
    </location>
    <ligand>
        <name>Mn(2+)</name>
        <dbReference type="ChEBI" id="CHEBI:29035"/>
        <label>2</label>
    </ligand>
</feature>
<keyword evidence="6 9" id="KW-0324">Glycolysis</keyword>
<evidence type="ECO:0000259" key="15">
    <source>
        <dbReference type="Pfam" id="PF06415"/>
    </source>
</evidence>
<dbReference type="Gene3D" id="3.40.720.10">
    <property type="entry name" value="Alkaline Phosphatase, subunit A"/>
    <property type="match status" value="1"/>
</dbReference>
<dbReference type="InterPro" id="IPR036646">
    <property type="entry name" value="PGAM_B_sf"/>
</dbReference>
<evidence type="ECO:0000256" key="8">
    <source>
        <dbReference type="ARBA" id="ARBA00023235"/>
    </source>
</evidence>
<evidence type="ECO:0000256" key="13">
    <source>
        <dbReference type="PIRSR" id="PIRSR001492-3"/>
    </source>
</evidence>
<evidence type="ECO:0000256" key="4">
    <source>
        <dbReference type="ARBA" id="ARBA00008819"/>
    </source>
</evidence>
<keyword evidence="5 9" id="KW-0479">Metal-binding</keyword>
<dbReference type="InterPro" id="IPR017850">
    <property type="entry name" value="Alkaline_phosphatase_core_sf"/>
</dbReference>
<dbReference type="SUPFAM" id="SSF53649">
    <property type="entry name" value="Alkaline phosphatase-like"/>
    <property type="match status" value="1"/>
</dbReference>
<evidence type="ECO:0000256" key="2">
    <source>
        <dbReference type="ARBA" id="ARBA00002315"/>
    </source>
</evidence>
<dbReference type="PANTHER" id="PTHR31637">
    <property type="entry name" value="2,3-BISPHOSPHOGLYCERATE-INDEPENDENT PHOSPHOGLYCERATE MUTASE"/>
    <property type="match status" value="1"/>
</dbReference>
<comment type="pathway">
    <text evidence="3 9">Carbohydrate degradation; glycolysis; pyruvate from D-glyceraldehyde 3-phosphate: step 3/5.</text>
</comment>
<feature type="domain" description="Metalloenzyme" evidence="14">
    <location>
        <begin position="4"/>
        <end position="514"/>
    </location>
</feature>
<comment type="caution">
    <text evidence="16">The sequence shown here is derived from an EMBL/GenBank/DDBJ whole genome shotgun (WGS) entry which is preliminary data.</text>
</comment>
<evidence type="ECO:0000256" key="12">
    <source>
        <dbReference type="PIRSR" id="PIRSR001492-2"/>
    </source>
</evidence>
<dbReference type="GO" id="GO:0005829">
    <property type="term" value="C:cytosol"/>
    <property type="evidence" value="ECO:0007669"/>
    <property type="project" value="TreeGrafter"/>
</dbReference>
<dbReference type="InterPro" id="IPR006124">
    <property type="entry name" value="Metalloenzyme"/>
</dbReference>